<proteinExistence type="predicted"/>
<evidence type="ECO:0000313" key="3">
    <source>
        <dbReference type="Proteomes" id="UP001451303"/>
    </source>
</evidence>
<sequence>MSGNTSGFCSYNPNTSSSGSGSGSGAGSSGTSSSAWKSNASEIRDVSKSFSSTASSSTDSKVKSYAASEASRWDSMARNADSMANKK</sequence>
<accession>A0ABR3DHM2</accession>
<protein>
    <submittedName>
        <fullName evidence="2">Uncharacterized protein</fullName>
    </submittedName>
</protein>
<dbReference type="EMBL" id="JAVLET010000003">
    <property type="protein sequence ID" value="KAL0472142.1"/>
    <property type="molecule type" value="Genomic_DNA"/>
</dbReference>
<comment type="caution">
    <text evidence="2">The sequence shown here is derived from an EMBL/GenBank/DDBJ whole genome shotgun (WGS) entry which is preliminary data.</text>
</comment>
<reference evidence="2 3" key="1">
    <citation type="submission" date="2023-09" db="EMBL/GenBank/DDBJ databases">
        <title>Multi-omics analysis of a traditional fermented food reveals byproduct-associated fungal strains for waste-to-food upcycling.</title>
        <authorList>
            <consortium name="Lawrence Berkeley National Laboratory"/>
            <person name="Rekdal V.M."/>
            <person name="Villalobos-Escobedo J.M."/>
            <person name="Rodriguez-Valeron N."/>
            <person name="Garcia M.O."/>
            <person name="Vasquez D.P."/>
            <person name="Damayanti I."/>
            <person name="Sorensen P.M."/>
            <person name="Baidoo E.E."/>
            <person name="De Carvalho A.C."/>
            <person name="Riley R."/>
            <person name="Lipzen A."/>
            <person name="He G."/>
            <person name="Yan M."/>
            <person name="Haridas S."/>
            <person name="Daum C."/>
            <person name="Yoshinaga Y."/>
            <person name="Ng V."/>
            <person name="Grigoriev I.V."/>
            <person name="Munk R."/>
            <person name="Nuraida L."/>
            <person name="Wijaya C.H."/>
            <person name="Morales P.-C."/>
            <person name="Keasling J.D."/>
        </authorList>
    </citation>
    <scope>NUCLEOTIDE SEQUENCE [LARGE SCALE GENOMIC DNA]</scope>
    <source>
        <strain evidence="2 3">FGSC 2613</strain>
    </source>
</reference>
<dbReference type="Proteomes" id="UP001451303">
    <property type="component" value="Unassembled WGS sequence"/>
</dbReference>
<feature type="region of interest" description="Disordered" evidence="1">
    <location>
        <begin position="1"/>
        <end position="87"/>
    </location>
</feature>
<keyword evidence="3" id="KW-1185">Reference proteome</keyword>
<organism evidence="2 3">
    <name type="scientific">Neurospora intermedia</name>
    <dbReference type="NCBI Taxonomy" id="5142"/>
    <lineage>
        <taxon>Eukaryota</taxon>
        <taxon>Fungi</taxon>
        <taxon>Dikarya</taxon>
        <taxon>Ascomycota</taxon>
        <taxon>Pezizomycotina</taxon>
        <taxon>Sordariomycetes</taxon>
        <taxon>Sordariomycetidae</taxon>
        <taxon>Sordariales</taxon>
        <taxon>Sordariaceae</taxon>
        <taxon>Neurospora</taxon>
    </lineage>
</organism>
<evidence type="ECO:0000313" key="2">
    <source>
        <dbReference type="EMBL" id="KAL0472142.1"/>
    </source>
</evidence>
<gene>
    <name evidence="2" type="ORF">QR685DRAFT_552651</name>
</gene>
<feature type="compositionally biased region" description="Polar residues" evidence="1">
    <location>
        <begin position="1"/>
        <end position="14"/>
    </location>
</feature>
<name>A0ABR3DHM2_NEUIN</name>
<feature type="compositionally biased region" description="Low complexity" evidence="1">
    <location>
        <begin position="48"/>
        <end position="59"/>
    </location>
</feature>
<evidence type="ECO:0000256" key="1">
    <source>
        <dbReference type="SAM" id="MobiDB-lite"/>
    </source>
</evidence>